<dbReference type="InterPro" id="IPR056002">
    <property type="entry name" value="DUF7580"/>
</dbReference>
<dbReference type="InterPro" id="IPR000209">
    <property type="entry name" value="Peptidase_S8/S53_dom"/>
</dbReference>
<proteinExistence type="inferred from homology"/>
<dbReference type="PRINTS" id="PR00723">
    <property type="entry name" value="SUBTILISIN"/>
</dbReference>
<dbReference type="Pfam" id="PF24476">
    <property type="entry name" value="DUF7580"/>
    <property type="match status" value="1"/>
</dbReference>
<organism evidence="11 12">
    <name type="scientific">Penicillium chrysogenum</name>
    <name type="common">Penicillium notatum</name>
    <dbReference type="NCBI Taxonomy" id="5076"/>
    <lineage>
        <taxon>Eukaryota</taxon>
        <taxon>Fungi</taxon>
        <taxon>Dikarya</taxon>
        <taxon>Ascomycota</taxon>
        <taxon>Pezizomycotina</taxon>
        <taxon>Eurotiomycetes</taxon>
        <taxon>Eurotiomycetidae</taxon>
        <taxon>Eurotiales</taxon>
        <taxon>Aspergillaceae</taxon>
        <taxon>Penicillium</taxon>
        <taxon>Penicillium chrysogenum species complex</taxon>
    </lineage>
</organism>
<dbReference type="PANTHER" id="PTHR43806">
    <property type="entry name" value="PEPTIDASE S8"/>
    <property type="match status" value="1"/>
</dbReference>
<accession>A0ABQ8WT37</accession>
<evidence type="ECO:0000256" key="1">
    <source>
        <dbReference type="ARBA" id="ARBA00011073"/>
    </source>
</evidence>
<keyword evidence="2 7" id="KW-0645">Protease</keyword>
<dbReference type="EMBL" id="JAPVEB010000002">
    <property type="protein sequence ID" value="KAJ5275494.1"/>
    <property type="molecule type" value="Genomic_DNA"/>
</dbReference>
<evidence type="ECO:0000313" key="11">
    <source>
        <dbReference type="EMBL" id="KAJ5275494.1"/>
    </source>
</evidence>
<gene>
    <name evidence="11" type="ORF">N7505_004039</name>
</gene>
<evidence type="ECO:0000256" key="7">
    <source>
        <dbReference type="PROSITE-ProRule" id="PRU01240"/>
    </source>
</evidence>
<feature type="domain" description="Peptidase S8/S53" evidence="9">
    <location>
        <begin position="598"/>
        <end position="815"/>
    </location>
</feature>
<evidence type="ECO:0000313" key="12">
    <source>
        <dbReference type="Proteomes" id="UP001220256"/>
    </source>
</evidence>
<protein>
    <recommendedName>
        <fullName evidence="13">Peptidase S8/S53 domain-containing protein</fullName>
    </recommendedName>
</protein>
<feature type="compositionally biased region" description="Basic and acidic residues" evidence="8">
    <location>
        <begin position="483"/>
        <end position="500"/>
    </location>
</feature>
<dbReference type="SUPFAM" id="SSF52743">
    <property type="entry name" value="Subtilisin-like"/>
    <property type="match status" value="1"/>
</dbReference>
<evidence type="ECO:0000259" key="9">
    <source>
        <dbReference type="Pfam" id="PF00082"/>
    </source>
</evidence>
<dbReference type="Gene3D" id="3.40.50.200">
    <property type="entry name" value="Peptidase S8/S53 domain"/>
    <property type="match status" value="1"/>
</dbReference>
<dbReference type="Pfam" id="PF00082">
    <property type="entry name" value="Peptidase_S8"/>
    <property type="match status" value="1"/>
</dbReference>
<dbReference type="InterPro" id="IPR015500">
    <property type="entry name" value="Peptidase_S8_subtilisin-rel"/>
</dbReference>
<comment type="similarity">
    <text evidence="1 7">Belongs to the peptidase S8 family.</text>
</comment>
<keyword evidence="5 7" id="KW-0720">Serine protease</keyword>
<evidence type="ECO:0000256" key="4">
    <source>
        <dbReference type="ARBA" id="ARBA00022801"/>
    </source>
</evidence>
<evidence type="ECO:0000256" key="3">
    <source>
        <dbReference type="ARBA" id="ARBA00022729"/>
    </source>
</evidence>
<name>A0ABQ8WT37_PENCH</name>
<dbReference type="InterPro" id="IPR050131">
    <property type="entry name" value="Peptidase_S8_subtilisin-like"/>
</dbReference>
<feature type="active site" description="Charge relay system" evidence="7">
    <location>
        <position position="604"/>
    </location>
</feature>
<keyword evidence="3" id="KW-0732">Signal</keyword>
<evidence type="ECO:0000256" key="2">
    <source>
        <dbReference type="ARBA" id="ARBA00022670"/>
    </source>
</evidence>
<keyword evidence="12" id="KW-1185">Reference proteome</keyword>
<evidence type="ECO:0008006" key="13">
    <source>
        <dbReference type="Google" id="ProtNLM"/>
    </source>
</evidence>
<feature type="active site" description="Charge relay system" evidence="7">
    <location>
        <position position="799"/>
    </location>
</feature>
<dbReference type="Proteomes" id="UP001220256">
    <property type="component" value="Unassembled WGS sequence"/>
</dbReference>
<comment type="caution">
    <text evidence="11">The sequence shown here is derived from an EMBL/GenBank/DDBJ whole genome shotgun (WGS) entry which is preliminary data.</text>
</comment>
<dbReference type="PANTHER" id="PTHR43806:SF11">
    <property type="entry name" value="CEREVISIN-RELATED"/>
    <property type="match status" value="1"/>
</dbReference>
<sequence length="885" mass="100189">MDDTDLLEIAETAIFRVSTIAVALGQEKKIQSCGELGAQLFIICRSLDALTSGIEDNVQGILLKLLADVERVCSVTFSYHFYRRTIRPERTSSGHNYSCMRDIATEDKGSSLYVQTEQKIRYGLEFNTMHGTIGTEAIKHFRKFSNRYGVRRPVFADIAGGPKATSDEYSTKVKMLVHKVLSKHAKCQCYDQTGDTLKHRQISRLLLKVAPSYEPEDHAEFEMLFSLISDSDKEASDWSCTGQCLWQDVQVLVPREKKVSFPDREPRESTQRALERVKEGEFCDLISLNENSRLCLTIQGGRLFKNDPRQLEQIVEKEPGITLSQLLNRFSLSIDMKGVLAYILAQSVWQFYESDWMNTRWNSDTIHFIPGIIQEDREREAKNGIFAWKPYFSVRFGEKDPDFGDRSPPRSGEIHQFPRIRALGIMLVEIGIGRSLENITQEGSETAKKNMVWQIAKKYCDSKKPWPSLPLPNYRTAAQNDGSDQKKNEQNENADDRAEEYAETIKERRKVLFEKVVSPLEEIVRANGWITHLSALGPIEMPPTPQLSTQELEPTISRNGSMKSDLKQSNRWLSDIASFNDKVINRLVKQSHGRPPRIKIAVIDTGFEETVPFFHSPLRRSRLKAWKDWVEDSPDPTDIEGHGTHIVSLIMNIAPEADIYIARVAKDRNGLEGASDQIVAKAIEWAWKQWQVDIISMSFGYRKDQAQIKREIFNGLLSRDEEILFFAAAANSGVREPEMFPARLAHVISMRGANAKGYFPDFNPPPKPGEAIIYGTLGVDVPGASIHPGVYLETKSGSSIATAVAAGMAAVLLEYASLKCQEGQNSAIIRKLKTRQGMLSMFESLADPSFHNERHRCVSLLKLRELTEEQRWAKFEDTLANVNIS</sequence>
<evidence type="ECO:0000259" key="10">
    <source>
        <dbReference type="Pfam" id="PF24476"/>
    </source>
</evidence>
<evidence type="ECO:0000256" key="5">
    <source>
        <dbReference type="ARBA" id="ARBA00022825"/>
    </source>
</evidence>
<evidence type="ECO:0000256" key="6">
    <source>
        <dbReference type="ARBA" id="ARBA00023145"/>
    </source>
</evidence>
<feature type="region of interest" description="Disordered" evidence="8">
    <location>
        <begin position="470"/>
        <end position="500"/>
    </location>
</feature>
<keyword evidence="6" id="KW-0865">Zymogen</keyword>
<dbReference type="InterPro" id="IPR036852">
    <property type="entry name" value="Peptidase_S8/S53_dom_sf"/>
</dbReference>
<feature type="active site" description="Charge relay system" evidence="7">
    <location>
        <position position="642"/>
    </location>
</feature>
<keyword evidence="4 7" id="KW-0378">Hydrolase</keyword>
<reference evidence="11 12" key="1">
    <citation type="journal article" date="2023" name="IMA Fungus">
        <title>Comparative genomic study of the Penicillium genus elucidates a diverse pangenome and 15 lateral gene transfer events.</title>
        <authorList>
            <person name="Petersen C."/>
            <person name="Sorensen T."/>
            <person name="Nielsen M.R."/>
            <person name="Sondergaard T.E."/>
            <person name="Sorensen J.L."/>
            <person name="Fitzpatrick D.A."/>
            <person name="Frisvad J.C."/>
            <person name="Nielsen K.L."/>
        </authorList>
    </citation>
    <scope>NUCLEOTIDE SEQUENCE [LARGE SCALE GENOMIC DNA]</scope>
    <source>
        <strain evidence="11 12">IBT 3361</strain>
    </source>
</reference>
<dbReference type="PROSITE" id="PS51892">
    <property type="entry name" value="SUBTILASE"/>
    <property type="match status" value="1"/>
</dbReference>
<evidence type="ECO:0000256" key="8">
    <source>
        <dbReference type="SAM" id="MobiDB-lite"/>
    </source>
</evidence>
<feature type="domain" description="DUF7580" evidence="10">
    <location>
        <begin position="172"/>
        <end position="522"/>
    </location>
</feature>